<accession>A0A9X2IFB3</accession>
<keyword evidence="2" id="KW-1185">Reference proteome</keyword>
<evidence type="ECO:0008006" key="3">
    <source>
        <dbReference type="Google" id="ProtNLM"/>
    </source>
</evidence>
<name>A0A9X2IFB3_9ACTN</name>
<evidence type="ECO:0000313" key="2">
    <source>
        <dbReference type="Proteomes" id="UP001139485"/>
    </source>
</evidence>
<comment type="caution">
    <text evidence="1">The sequence shown here is derived from an EMBL/GenBank/DDBJ whole genome shotgun (WGS) entry which is preliminary data.</text>
</comment>
<dbReference type="AlphaFoldDB" id="A0A9X2IFB3"/>
<organism evidence="1 2">
    <name type="scientific">Nocardioides bruguierae</name>
    <dbReference type="NCBI Taxonomy" id="2945102"/>
    <lineage>
        <taxon>Bacteria</taxon>
        <taxon>Bacillati</taxon>
        <taxon>Actinomycetota</taxon>
        <taxon>Actinomycetes</taxon>
        <taxon>Propionibacteriales</taxon>
        <taxon>Nocardioidaceae</taxon>
        <taxon>Nocardioides</taxon>
    </lineage>
</organism>
<sequence length="219" mass="21841">MPAPAALGLDLAVTGVTAVLLDAGGAVLATPQAAPLATRTAQGPAGPAEVLGLDAVWRAVDEAGRAVLAGRTAASPLPTGVAVAAEVWCCWDAETLGSPLPALTGGVGPAWWAADAPRTWEEVAAERYVLGDLGSWLLARATRGVEHLTTTALARRPADVPVEALPEEAPAVTVLTDAPALLGTALRVGALLDRSALDGGAGEEPAVAAARVVLPGPRG</sequence>
<dbReference type="RefSeq" id="WP_250828024.1">
    <property type="nucleotide sequence ID" value="NZ_JAMOIL010000021.1"/>
</dbReference>
<protein>
    <recommendedName>
        <fullName evidence="3">Carbohydrate kinase FGGY N-terminal domain-containing protein</fullName>
    </recommendedName>
</protein>
<dbReference type="Proteomes" id="UP001139485">
    <property type="component" value="Unassembled WGS sequence"/>
</dbReference>
<reference evidence="1" key="1">
    <citation type="submission" date="2022-05" db="EMBL/GenBank/DDBJ databases">
        <authorList>
            <person name="Tuo L."/>
        </authorList>
    </citation>
    <scope>NUCLEOTIDE SEQUENCE</scope>
    <source>
        <strain evidence="1">BSK12Z-4</strain>
    </source>
</reference>
<dbReference type="InterPro" id="IPR043129">
    <property type="entry name" value="ATPase_NBD"/>
</dbReference>
<proteinExistence type="predicted"/>
<dbReference type="EMBL" id="JAMOIL010000021">
    <property type="protein sequence ID" value="MCM0621651.1"/>
    <property type="molecule type" value="Genomic_DNA"/>
</dbReference>
<gene>
    <name evidence="1" type="ORF">M8330_15260</name>
</gene>
<dbReference type="SUPFAM" id="SSF53067">
    <property type="entry name" value="Actin-like ATPase domain"/>
    <property type="match status" value="1"/>
</dbReference>
<evidence type="ECO:0000313" key="1">
    <source>
        <dbReference type="EMBL" id="MCM0621651.1"/>
    </source>
</evidence>